<accession>A0A7G9Y1Q1</accession>
<proteinExistence type="predicted"/>
<sequence length="44" mass="4654">MCKTKVIAGVLIVIAFVGRGLPAGVQAEGDDEGLVASDLWRKRI</sequence>
<gene>
    <name evidence="1" type="ORF">EMGBPPAD_00003</name>
</gene>
<reference evidence="1" key="1">
    <citation type="submission" date="2020-06" db="EMBL/GenBank/DDBJ databases">
        <title>Unique genomic features of the anaerobic methanotrophic archaea.</title>
        <authorList>
            <person name="Chadwick G.L."/>
            <person name="Skennerton C.T."/>
            <person name="Laso-Perez R."/>
            <person name="Leu A.O."/>
            <person name="Speth D.R."/>
            <person name="Yu H."/>
            <person name="Morgan-Lang C."/>
            <person name="Hatzenpichler R."/>
            <person name="Goudeau D."/>
            <person name="Malmstrom R."/>
            <person name="Brazelton W.J."/>
            <person name="Woyke T."/>
            <person name="Hallam S.J."/>
            <person name="Tyson G.W."/>
            <person name="Wegener G."/>
            <person name="Boetius A."/>
            <person name="Orphan V."/>
        </authorList>
    </citation>
    <scope>NUCLEOTIDE SEQUENCE</scope>
</reference>
<organism evidence="1">
    <name type="scientific">Candidatus Methanogaster sp. ANME-2c ERB4</name>
    <dbReference type="NCBI Taxonomy" id="2759911"/>
    <lineage>
        <taxon>Archaea</taxon>
        <taxon>Methanobacteriati</taxon>
        <taxon>Methanobacteriota</taxon>
        <taxon>Stenosarchaea group</taxon>
        <taxon>Methanomicrobia</taxon>
        <taxon>Methanosarcinales</taxon>
        <taxon>ANME-2 cluster</taxon>
        <taxon>Candidatus Methanogasteraceae</taxon>
        <taxon>Candidatus Methanogaster</taxon>
    </lineage>
</organism>
<name>A0A7G9Y1Q1_9EURY</name>
<dbReference type="EMBL" id="MT630688">
    <property type="protein sequence ID" value="QNO41935.1"/>
    <property type="molecule type" value="Genomic_DNA"/>
</dbReference>
<protein>
    <submittedName>
        <fullName evidence="1">Uncharacterized protein</fullName>
    </submittedName>
</protein>
<dbReference type="AlphaFoldDB" id="A0A7G9Y1Q1"/>
<evidence type="ECO:0000313" key="1">
    <source>
        <dbReference type="EMBL" id="QNO41935.1"/>
    </source>
</evidence>